<dbReference type="EC" id="2.5.1.72" evidence="4 13"/>
<keyword evidence="10" id="KW-0411">Iron-sulfur</keyword>
<protein>
    <recommendedName>
        <fullName evidence="12 13">Quinolinate synthase</fullName>
        <ecNumber evidence="4 13">2.5.1.72</ecNumber>
    </recommendedName>
</protein>
<keyword evidence="8" id="KW-0479">Metal-binding</keyword>
<dbReference type="EMBL" id="FUWV01000006">
    <property type="protein sequence ID" value="SJZ62780.1"/>
    <property type="molecule type" value="Genomic_DNA"/>
</dbReference>
<organism evidence="14 15">
    <name type="scientific">Garciella nitratireducens DSM 15102</name>
    <dbReference type="NCBI Taxonomy" id="1121911"/>
    <lineage>
        <taxon>Bacteria</taxon>
        <taxon>Bacillati</taxon>
        <taxon>Bacillota</taxon>
        <taxon>Clostridia</taxon>
        <taxon>Eubacteriales</taxon>
        <taxon>Eubacteriaceae</taxon>
        <taxon>Garciella</taxon>
    </lineage>
</organism>
<dbReference type="RefSeq" id="WP_087678659.1">
    <property type="nucleotide sequence ID" value="NZ_FUWV01000006.1"/>
</dbReference>
<evidence type="ECO:0000256" key="4">
    <source>
        <dbReference type="ARBA" id="ARBA00012669"/>
    </source>
</evidence>
<dbReference type="InterPro" id="IPR036094">
    <property type="entry name" value="NadA_sf"/>
</dbReference>
<evidence type="ECO:0000256" key="12">
    <source>
        <dbReference type="ARBA" id="ARBA00073059"/>
    </source>
</evidence>
<dbReference type="AlphaFoldDB" id="A0A1T4M6Y4"/>
<dbReference type="PANTHER" id="PTHR30573">
    <property type="entry name" value="QUINOLINATE SYNTHETASE A"/>
    <property type="match status" value="1"/>
</dbReference>
<comment type="cofactor">
    <cofactor evidence="1">
        <name>[4Fe-4S] cluster</name>
        <dbReference type="ChEBI" id="CHEBI:49883"/>
    </cofactor>
</comment>
<dbReference type="InterPro" id="IPR003473">
    <property type="entry name" value="NadA"/>
</dbReference>
<dbReference type="Pfam" id="PF02445">
    <property type="entry name" value="NadA"/>
    <property type="match status" value="1"/>
</dbReference>
<evidence type="ECO:0000256" key="8">
    <source>
        <dbReference type="ARBA" id="ARBA00022723"/>
    </source>
</evidence>
<dbReference type="Proteomes" id="UP000196365">
    <property type="component" value="Unassembled WGS sequence"/>
</dbReference>
<keyword evidence="15" id="KW-1185">Reference proteome</keyword>
<dbReference type="GO" id="GO:0034628">
    <property type="term" value="P:'de novo' NAD+ biosynthetic process from L-aspartate"/>
    <property type="evidence" value="ECO:0007669"/>
    <property type="project" value="TreeGrafter"/>
</dbReference>
<dbReference type="NCBIfam" id="NF006878">
    <property type="entry name" value="PRK09375.1-2"/>
    <property type="match status" value="1"/>
</dbReference>
<dbReference type="GO" id="GO:0005829">
    <property type="term" value="C:cytosol"/>
    <property type="evidence" value="ECO:0007669"/>
    <property type="project" value="TreeGrafter"/>
</dbReference>
<evidence type="ECO:0000256" key="10">
    <source>
        <dbReference type="ARBA" id="ARBA00023014"/>
    </source>
</evidence>
<evidence type="ECO:0000256" key="7">
    <source>
        <dbReference type="ARBA" id="ARBA00022679"/>
    </source>
</evidence>
<keyword evidence="6" id="KW-0662">Pyridine nucleotide biosynthesis</keyword>
<dbReference type="PANTHER" id="PTHR30573:SF0">
    <property type="entry name" value="QUINOLINATE SYNTHASE, CHLOROPLASTIC"/>
    <property type="match status" value="1"/>
</dbReference>
<evidence type="ECO:0000256" key="2">
    <source>
        <dbReference type="ARBA" id="ARBA00003791"/>
    </source>
</evidence>
<dbReference type="GO" id="GO:0051539">
    <property type="term" value="F:4 iron, 4 sulfur cluster binding"/>
    <property type="evidence" value="ECO:0007669"/>
    <property type="project" value="UniProtKB-KW"/>
</dbReference>
<evidence type="ECO:0000256" key="13">
    <source>
        <dbReference type="NCBIfam" id="TIGR00550"/>
    </source>
</evidence>
<comment type="catalytic activity">
    <reaction evidence="11">
        <text>iminosuccinate + dihydroxyacetone phosphate = quinolinate + phosphate + 2 H2O + H(+)</text>
        <dbReference type="Rhea" id="RHEA:25888"/>
        <dbReference type="ChEBI" id="CHEBI:15377"/>
        <dbReference type="ChEBI" id="CHEBI:15378"/>
        <dbReference type="ChEBI" id="CHEBI:29959"/>
        <dbReference type="ChEBI" id="CHEBI:43474"/>
        <dbReference type="ChEBI" id="CHEBI:57642"/>
        <dbReference type="ChEBI" id="CHEBI:77875"/>
        <dbReference type="EC" id="2.5.1.72"/>
    </reaction>
    <physiologicalReaction direction="left-to-right" evidence="11">
        <dbReference type="Rhea" id="RHEA:25889"/>
    </physiologicalReaction>
</comment>
<gene>
    <name evidence="14" type="ORF">SAMN02745973_01218</name>
</gene>
<comment type="pathway">
    <text evidence="3">Cofactor biosynthesis; NAD(+) biosynthesis; quinolinate from iminoaspartate: step 1/1.</text>
</comment>
<evidence type="ECO:0000313" key="14">
    <source>
        <dbReference type="EMBL" id="SJZ62780.1"/>
    </source>
</evidence>
<evidence type="ECO:0000256" key="6">
    <source>
        <dbReference type="ARBA" id="ARBA00022642"/>
    </source>
</evidence>
<evidence type="ECO:0000256" key="1">
    <source>
        <dbReference type="ARBA" id="ARBA00001966"/>
    </source>
</evidence>
<comment type="function">
    <text evidence="2">Catalyzes the condensation of iminoaspartate with dihydroxyacetone phosphate to form quinolinate.</text>
</comment>
<dbReference type="SUPFAM" id="SSF142754">
    <property type="entry name" value="NadA-like"/>
    <property type="match status" value="1"/>
</dbReference>
<dbReference type="Gene3D" id="3.40.50.10800">
    <property type="entry name" value="NadA-like"/>
    <property type="match status" value="3"/>
</dbReference>
<dbReference type="GO" id="GO:0046872">
    <property type="term" value="F:metal ion binding"/>
    <property type="evidence" value="ECO:0007669"/>
    <property type="project" value="UniProtKB-KW"/>
</dbReference>
<evidence type="ECO:0000256" key="5">
    <source>
        <dbReference type="ARBA" id="ARBA00022485"/>
    </source>
</evidence>
<keyword evidence="7" id="KW-0808">Transferase</keyword>
<dbReference type="OrthoDB" id="9801204at2"/>
<dbReference type="FunFam" id="3.40.50.10800:FF:000001">
    <property type="entry name" value="Quinolinate synthase A"/>
    <property type="match status" value="1"/>
</dbReference>
<accession>A0A1T4M6Y4</accession>
<sequence length="305" mass="35083">MDIQEEILKLKEKKDAIILAHYYQRPEIQEIADAIGDSYYLSKLAKDCPNKVIVFCGVRFMAESAKILSPEKTIILPVQEAGCPMADIVERQQIINLKKEHPNAAVVCYINSTAQVKAESDVTVTSSNAFKIIKNLEQEEIIFLPDQNLGSYIAEQIPEKRFILWKGFCITHKRIQKSNIIFIKKKKPRAKVLVHPECEKDVRNFADFIGSTKEMIDYATSSKEKDFIIVTEQGILHALQKKNPDKNFYIPDSTMICTNMKKIRLEDVYKGLFNMNSIIEVEEKIRQKAFQSLINMHRYAKSYGL</sequence>
<dbReference type="NCBIfam" id="TIGR00550">
    <property type="entry name" value="nadA"/>
    <property type="match status" value="1"/>
</dbReference>
<dbReference type="UniPathway" id="UPA00253">
    <property type="reaction ID" value="UER00327"/>
</dbReference>
<evidence type="ECO:0000256" key="9">
    <source>
        <dbReference type="ARBA" id="ARBA00023004"/>
    </source>
</evidence>
<keyword evidence="5" id="KW-0004">4Fe-4S</keyword>
<name>A0A1T4M6Y4_9FIRM</name>
<evidence type="ECO:0000256" key="11">
    <source>
        <dbReference type="ARBA" id="ARBA00050125"/>
    </source>
</evidence>
<reference evidence="14 15" key="1">
    <citation type="submission" date="2017-02" db="EMBL/GenBank/DDBJ databases">
        <authorList>
            <person name="Peterson S.W."/>
        </authorList>
    </citation>
    <scope>NUCLEOTIDE SEQUENCE [LARGE SCALE GENOMIC DNA]</scope>
    <source>
        <strain evidence="14 15">DSM 15102</strain>
    </source>
</reference>
<keyword evidence="9" id="KW-0408">Iron</keyword>
<dbReference type="GO" id="GO:0008987">
    <property type="term" value="F:quinolinate synthetase A activity"/>
    <property type="evidence" value="ECO:0007669"/>
    <property type="project" value="UniProtKB-UniRule"/>
</dbReference>
<evidence type="ECO:0000313" key="15">
    <source>
        <dbReference type="Proteomes" id="UP000196365"/>
    </source>
</evidence>
<evidence type="ECO:0000256" key="3">
    <source>
        <dbReference type="ARBA" id="ARBA00005065"/>
    </source>
</evidence>
<proteinExistence type="predicted"/>